<dbReference type="SFLD" id="SFLDG01129">
    <property type="entry name" value="C1.5:_HAD__Beta-PGM__Phosphata"/>
    <property type="match status" value="1"/>
</dbReference>
<dbReference type="GO" id="GO:0016787">
    <property type="term" value="F:hydrolase activity"/>
    <property type="evidence" value="ECO:0007669"/>
    <property type="project" value="UniProtKB-KW"/>
</dbReference>
<dbReference type="EMBL" id="JAVDVX010000002">
    <property type="protein sequence ID" value="MDR7089282.1"/>
    <property type="molecule type" value="Genomic_DNA"/>
</dbReference>
<dbReference type="SUPFAM" id="SSF56784">
    <property type="entry name" value="HAD-like"/>
    <property type="match status" value="1"/>
</dbReference>
<proteinExistence type="predicted"/>
<dbReference type="NCBIfam" id="TIGR01549">
    <property type="entry name" value="HAD-SF-IA-v1"/>
    <property type="match status" value="1"/>
</dbReference>
<sequence>MNTFPALIVFDLYGTLVQFGIKHHPFRKILLWAREQGRSPKPDDARKLMTVDKDCGELLATLGIFPPANMLTQLHQEIQEELAGLTLFDDVLPTLDFLTSRGVPLAICSNLAKPYGAVIDQLLPQFNFTRHLSYEIGAIKPDIEMYESILTDTGLIPEQILFIGDTSLADCEGPTKFGFRAKHLVRGQSSGMNSIALLTEVLQLLALDS</sequence>
<keyword evidence="3" id="KW-1185">Reference proteome</keyword>
<dbReference type="RefSeq" id="WP_310070181.1">
    <property type="nucleotide sequence ID" value="NZ_JAVDVX010000002.1"/>
</dbReference>
<evidence type="ECO:0000313" key="3">
    <source>
        <dbReference type="Proteomes" id="UP001253595"/>
    </source>
</evidence>
<comment type="caution">
    <text evidence="2">The sequence shown here is derived from an EMBL/GenBank/DDBJ whole genome shotgun (WGS) entry which is preliminary data.</text>
</comment>
<dbReference type="Pfam" id="PF00702">
    <property type="entry name" value="Hydrolase"/>
    <property type="match status" value="1"/>
</dbReference>
<keyword evidence="1 2" id="KW-0378">Hydrolase</keyword>
<dbReference type="SFLD" id="SFLDS00003">
    <property type="entry name" value="Haloacid_Dehalogenase"/>
    <property type="match status" value="1"/>
</dbReference>
<name>A0ABU1UVS6_9GAMM</name>
<dbReference type="InterPro" id="IPR051540">
    <property type="entry name" value="S-2-haloacid_dehalogenase"/>
</dbReference>
<protein>
    <submittedName>
        <fullName evidence="2">HAD superfamily hydrolase (TIGR01549 family)</fullName>
    </submittedName>
</protein>
<reference evidence="2 3" key="1">
    <citation type="submission" date="2023-07" db="EMBL/GenBank/DDBJ databases">
        <title>Sorghum-associated microbial communities from plants grown in Nebraska, USA.</title>
        <authorList>
            <person name="Schachtman D."/>
        </authorList>
    </citation>
    <scope>NUCLEOTIDE SEQUENCE [LARGE SCALE GENOMIC DNA]</scope>
    <source>
        <strain evidence="2 3">BE190</strain>
    </source>
</reference>
<dbReference type="InterPro" id="IPR006439">
    <property type="entry name" value="HAD-SF_hydro_IA"/>
</dbReference>
<evidence type="ECO:0000256" key="1">
    <source>
        <dbReference type="ARBA" id="ARBA00022801"/>
    </source>
</evidence>
<dbReference type="InterPro" id="IPR023214">
    <property type="entry name" value="HAD_sf"/>
</dbReference>
<dbReference type="PANTHER" id="PTHR43316">
    <property type="entry name" value="HYDROLASE, HALOACID DELAHOGENASE-RELATED"/>
    <property type="match status" value="1"/>
</dbReference>
<dbReference type="PRINTS" id="PR00413">
    <property type="entry name" value="HADHALOGNASE"/>
</dbReference>
<dbReference type="Gene3D" id="3.40.50.1000">
    <property type="entry name" value="HAD superfamily/HAD-like"/>
    <property type="match status" value="1"/>
</dbReference>
<accession>A0ABU1UVS6</accession>
<evidence type="ECO:0000313" key="2">
    <source>
        <dbReference type="EMBL" id="MDR7089282.1"/>
    </source>
</evidence>
<dbReference type="Proteomes" id="UP001253595">
    <property type="component" value="Unassembled WGS sequence"/>
</dbReference>
<gene>
    <name evidence="2" type="ORF">J2X05_001288</name>
</gene>
<organism evidence="2 3">
    <name type="scientific">Cellvibrio fibrivorans</name>
    <dbReference type="NCBI Taxonomy" id="126350"/>
    <lineage>
        <taxon>Bacteria</taxon>
        <taxon>Pseudomonadati</taxon>
        <taxon>Pseudomonadota</taxon>
        <taxon>Gammaproteobacteria</taxon>
        <taxon>Cellvibrionales</taxon>
        <taxon>Cellvibrionaceae</taxon>
        <taxon>Cellvibrio</taxon>
    </lineage>
</organism>
<dbReference type="InterPro" id="IPR036412">
    <property type="entry name" value="HAD-like_sf"/>
</dbReference>